<reference evidence="2 3" key="1">
    <citation type="journal article" date="2018" name="Nat. Ecol. Evol.">
        <title>Pezizomycetes genomes reveal the molecular basis of ectomycorrhizal truffle lifestyle.</title>
        <authorList>
            <person name="Murat C."/>
            <person name="Payen T."/>
            <person name="Noel B."/>
            <person name="Kuo A."/>
            <person name="Morin E."/>
            <person name="Chen J."/>
            <person name="Kohler A."/>
            <person name="Krizsan K."/>
            <person name="Balestrini R."/>
            <person name="Da Silva C."/>
            <person name="Montanini B."/>
            <person name="Hainaut M."/>
            <person name="Levati E."/>
            <person name="Barry K.W."/>
            <person name="Belfiori B."/>
            <person name="Cichocki N."/>
            <person name="Clum A."/>
            <person name="Dockter R.B."/>
            <person name="Fauchery L."/>
            <person name="Guy J."/>
            <person name="Iotti M."/>
            <person name="Le Tacon F."/>
            <person name="Lindquist E.A."/>
            <person name="Lipzen A."/>
            <person name="Malagnac F."/>
            <person name="Mello A."/>
            <person name="Molinier V."/>
            <person name="Miyauchi S."/>
            <person name="Poulain J."/>
            <person name="Riccioni C."/>
            <person name="Rubini A."/>
            <person name="Sitrit Y."/>
            <person name="Splivallo R."/>
            <person name="Traeger S."/>
            <person name="Wang M."/>
            <person name="Zifcakova L."/>
            <person name="Wipf D."/>
            <person name="Zambonelli A."/>
            <person name="Paolocci F."/>
            <person name="Nowrousian M."/>
            <person name="Ottonello S."/>
            <person name="Baldrian P."/>
            <person name="Spatafora J.W."/>
            <person name="Henrissat B."/>
            <person name="Nagy L.G."/>
            <person name="Aury J.M."/>
            <person name="Wincker P."/>
            <person name="Grigoriev I.V."/>
            <person name="Bonfante P."/>
            <person name="Martin F.M."/>
        </authorList>
    </citation>
    <scope>NUCLEOTIDE SEQUENCE [LARGE SCALE GENOMIC DNA]</scope>
    <source>
        <strain evidence="2 3">CCBAS932</strain>
    </source>
</reference>
<dbReference type="PANTHER" id="PTHR47785:SF5">
    <property type="entry name" value="ZN(II)2CYS6 TRANSCRIPTION FACTOR (EUROFUNG)"/>
    <property type="match status" value="1"/>
</dbReference>
<dbReference type="PANTHER" id="PTHR47785">
    <property type="entry name" value="ZN(II)2CYS6 TRANSCRIPTION FACTOR (EUROFUNG)-RELATED-RELATED"/>
    <property type="match status" value="1"/>
</dbReference>
<feature type="region of interest" description="Disordered" evidence="1">
    <location>
        <begin position="1"/>
        <end position="32"/>
    </location>
</feature>
<keyword evidence="3" id="KW-1185">Reference proteome</keyword>
<feature type="compositionally biased region" description="Polar residues" evidence="1">
    <location>
        <begin position="1"/>
        <end position="12"/>
    </location>
</feature>
<dbReference type="CDD" id="cd12148">
    <property type="entry name" value="fungal_TF_MHR"/>
    <property type="match status" value="1"/>
</dbReference>
<sequence>MSLTFRQRTPRSAGNHDGTSTSTSTGEDETTTQPTIDELLHTANEFELQLDLWLTCLPQILKFPSDPSLPCGDERLQYLRQRYWWNLSRVYRPFIYYLLHAPHARHHRRYHKMLDYANKGLEIDINFILSNVIMHRHHGAWLTLRALTSNSVIILAVKKLRVLEPMPYKWGEAITLAKSCLSYWESEVRDAGKLKEAIEKVEVNIPERIPERWNGNELTNQ</sequence>
<dbReference type="Proteomes" id="UP000277580">
    <property type="component" value="Unassembled WGS sequence"/>
</dbReference>
<dbReference type="AlphaFoldDB" id="A0A3N4L1S5"/>
<name>A0A3N4L1S5_9PEZI</name>
<evidence type="ECO:0000256" key="1">
    <source>
        <dbReference type="SAM" id="MobiDB-lite"/>
    </source>
</evidence>
<dbReference type="STRING" id="1392247.A0A3N4L1S5"/>
<dbReference type="OrthoDB" id="4356994at2759"/>
<organism evidence="2 3">
    <name type="scientific">Morchella conica CCBAS932</name>
    <dbReference type="NCBI Taxonomy" id="1392247"/>
    <lineage>
        <taxon>Eukaryota</taxon>
        <taxon>Fungi</taxon>
        <taxon>Dikarya</taxon>
        <taxon>Ascomycota</taxon>
        <taxon>Pezizomycotina</taxon>
        <taxon>Pezizomycetes</taxon>
        <taxon>Pezizales</taxon>
        <taxon>Morchellaceae</taxon>
        <taxon>Morchella</taxon>
    </lineage>
</organism>
<evidence type="ECO:0000313" key="3">
    <source>
        <dbReference type="Proteomes" id="UP000277580"/>
    </source>
</evidence>
<evidence type="ECO:0000313" key="2">
    <source>
        <dbReference type="EMBL" id="RPB16764.1"/>
    </source>
</evidence>
<dbReference type="InterPro" id="IPR053181">
    <property type="entry name" value="EcdB-like_regulator"/>
</dbReference>
<accession>A0A3N4L1S5</accession>
<protein>
    <submittedName>
        <fullName evidence="2">Uncharacterized protein</fullName>
    </submittedName>
</protein>
<dbReference type="InParanoid" id="A0A3N4L1S5"/>
<dbReference type="EMBL" id="ML119107">
    <property type="protein sequence ID" value="RPB16764.1"/>
    <property type="molecule type" value="Genomic_DNA"/>
</dbReference>
<gene>
    <name evidence="2" type="ORF">P167DRAFT_192029</name>
</gene>
<proteinExistence type="predicted"/>